<dbReference type="PROSITE" id="PS50887">
    <property type="entry name" value="GGDEF"/>
    <property type="match status" value="1"/>
</dbReference>
<evidence type="ECO:0000259" key="2">
    <source>
        <dbReference type="PROSITE" id="PS50112"/>
    </source>
</evidence>
<feature type="domain" description="PAC" evidence="3">
    <location>
        <begin position="462"/>
        <end position="514"/>
    </location>
</feature>
<feature type="domain" description="GGDEF" evidence="4">
    <location>
        <begin position="546"/>
        <end position="681"/>
    </location>
</feature>
<keyword evidence="6" id="KW-1185">Reference proteome</keyword>
<dbReference type="InterPro" id="IPR052155">
    <property type="entry name" value="Biofilm_reg_signaling"/>
</dbReference>
<proteinExistence type="predicted"/>
<dbReference type="InterPro" id="IPR035965">
    <property type="entry name" value="PAS-like_dom_sf"/>
</dbReference>
<dbReference type="NCBIfam" id="TIGR00229">
    <property type="entry name" value="sensory_box"/>
    <property type="match status" value="2"/>
</dbReference>
<dbReference type="InterPro" id="IPR001610">
    <property type="entry name" value="PAC"/>
</dbReference>
<feature type="domain" description="PAS" evidence="2">
    <location>
        <begin position="389"/>
        <end position="448"/>
    </location>
</feature>
<dbReference type="OrthoDB" id="23692at2"/>
<dbReference type="SMART" id="SM00086">
    <property type="entry name" value="PAC"/>
    <property type="match status" value="3"/>
</dbReference>
<dbReference type="Pfam" id="PF08448">
    <property type="entry name" value="PAS_4"/>
    <property type="match status" value="1"/>
</dbReference>
<dbReference type="PROSITE" id="PS50112">
    <property type="entry name" value="PAS"/>
    <property type="match status" value="2"/>
</dbReference>
<dbReference type="SMART" id="SM00267">
    <property type="entry name" value="GGDEF"/>
    <property type="match status" value="1"/>
</dbReference>
<dbReference type="InterPro" id="IPR000160">
    <property type="entry name" value="GGDEF_dom"/>
</dbReference>
<dbReference type="PANTHER" id="PTHR44757:SF2">
    <property type="entry name" value="BIOFILM ARCHITECTURE MAINTENANCE PROTEIN MBAA"/>
    <property type="match status" value="1"/>
</dbReference>
<reference evidence="5 6" key="1">
    <citation type="submission" date="2018-03" db="EMBL/GenBank/DDBJ databases">
        <title>Aquarubrobacter algicola gen. nov., sp. nov., a novel actinobacterium isolated from shallow eutrophic lake during the end of cyanobacterial harmful algal blooms.</title>
        <authorList>
            <person name="Chun S.J."/>
        </authorList>
    </citation>
    <scope>NUCLEOTIDE SEQUENCE [LARGE SCALE GENOMIC DNA]</scope>
    <source>
        <strain evidence="5 6">Seoho-28</strain>
    </source>
</reference>
<dbReference type="RefSeq" id="WP_107568970.1">
    <property type="nucleotide sequence ID" value="NZ_PYYB01000001.1"/>
</dbReference>
<feature type="domain" description="PAC" evidence="3">
    <location>
        <begin position="81"/>
        <end position="133"/>
    </location>
</feature>
<dbReference type="SUPFAM" id="SSF55073">
    <property type="entry name" value="Nucleotide cyclase"/>
    <property type="match status" value="1"/>
</dbReference>
<evidence type="ECO:0000313" key="5">
    <source>
        <dbReference type="EMBL" id="PTL60325.1"/>
    </source>
</evidence>
<dbReference type="Pfam" id="PF08447">
    <property type="entry name" value="PAS_3"/>
    <property type="match status" value="1"/>
</dbReference>
<dbReference type="AlphaFoldDB" id="A0A2T4UM65"/>
<dbReference type="SUPFAM" id="SSF55785">
    <property type="entry name" value="PYP-like sensor domain (PAS domain)"/>
    <property type="match status" value="3"/>
</dbReference>
<evidence type="ECO:0000256" key="1">
    <source>
        <dbReference type="SAM" id="MobiDB-lite"/>
    </source>
</evidence>
<feature type="region of interest" description="Disordered" evidence="1">
    <location>
        <begin position="669"/>
        <end position="695"/>
    </location>
</feature>
<dbReference type="NCBIfam" id="TIGR00254">
    <property type="entry name" value="GGDEF"/>
    <property type="match status" value="1"/>
</dbReference>
<evidence type="ECO:0000259" key="4">
    <source>
        <dbReference type="PROSITE" id="PS50887"/>
    </source>
</evidence>
<dbReference type="InterPro" id="IPR000700">
    <property type="entry name" value="PAS-assoc_C"/>
</dbReference>
<feature type="domain" description="PAS" evidence="2">
    <location>
        <begin position="141"/>
        <end position="211"/>
    </location>
</feature>
<dbReference type="GO" id="GO:0006355">
    <property type="term" value="P:regulation of DNA-templated transcription"/>
    <property type="evidence" value="ECO:0007669"/>
    <property type="project" value="InterPro"/>
</dbReference>
<feature type="domain" description="PAC" evidence="3">
    <location>
        <begin position="215"/>
        <end position="267"/>
    </location>
</feature>
<dbReference type="CDD" id="cd01949">
    <property type="entry name" value="GGDEF"/>
    <property type="match status" value="1"/>
</dbReference>
<evidence type="ECO:0000259" key="3">
    <source>
        <dbReference type="PROSITE" id="PS50113"/>
    </source>
</evidence>
<name>A0A2T4UM65_9ACTN</name>
<dbReference type="PANTHER" id="PTHR44757">
    <property type="entry name" value="DIGUANYLATE CYCLASE DGCP"/>
    <property type="match status" value="1"/>
</dbReference>
<evidence type="ECO:0008006" key="7">
    <source>
        <dbReference type="Google" id="ProtNLM"/>
    </source>
</evidence>
<dbReference type="InterPro" id="IPR013656">
    <property type="entry name" value="PAS_4"/>
</dbReference>
<sequence length="695" mass="74967">MSTDVREEPHPLQTTQATLVRSFPRAGVLTCDAELKVTLVEGELYRARETDIVRPAGQCLRAVLETFEMVEHLALYETALDGEQRELVQPWVDGATVLLRFGPLRDGDGVVTGAVSVATDITAQCRTQVARDETLDRLRAERTRFRTAFQSAAAGSAIATPDGTLVEVNATYARIVGRSIDELVGTKVAALTHPDDLAETAAYFRACIEGGEASAQLEKRFVRPDGTAVPALVSAALVRDADGAPAYVTAQVIDLSARQAAERDARVARQRQRLILESLPGTVVALYDHALQVVDVEGLGPDDPDGHTDASVRGAHLSDFFNPGDFAVVEPQMRAALAGGHGHAELHSPGADFEMEAAPFVEDGRITGVLAVWRNVTARNEADRARRDADRQLRAAFDNAPIGMVMVGLDGRFTRCNAAICQITGHTAAELSALEPFAFVHPDDVQHVASQFLALGETTDSISVEHRIIHAHGATVWVQAQVTLMRDDDEQPLYALAQVADISEFRIFEDRLRHMADHDSLTGLLNRRSFESALAAHLATRRGATNRGALMVLDIDQFKTVNDTLGHRAGDGLIQRVATVLASNTRQDDTLARLGGDEFAVLLPNADRADADVVAGKLLHAIREDPALTHGPGRRRVTLSIGVCVLAEAGSDGAEDLLARADLAMYEAKDGGRDRHRVSTRTPTQAGPTSRPAWS</sequence>
<dbReference type="PROSITE" id="PS50113">
    <property type="entry name" value="PAC"/>
    <property type="match status" value="3"/>
</dbReference>
<evidence type="ECO:0000313" key="6">
    <source>
        <dbReference type="Proteomes" id="UP000240739"/>
    </source>
</evidence>
<comment type="caution">
    <text evidence="5">The sequence shown here is derived from an EMBL/GenBank/DDBJ whole genome shotgun (WGS) entry which is preliminary data.</text>
</comment>
<dbReference type="EMBL" id="PYYB01000001">
    <property type="protein sequence ID" value="PTL60325.1"/>
    <property type="molecule type" value="Genomic_DNA"/>
</dbReference>
<dbReference type="Proteomes" id="UP000240739">
    <property type="component" value="Unassembled WGS sequence"/>
</dbReference>
<gene>
    <name evidence="5" type="ORF">C7Y72_12090</name>
</gene>
<dbReference type="SMART" id="SM00091">
    <property type="entry name" value="PAS"/>
    <property type="match status" value="3"/>
</dbReference>
<dbReference type="Pfam" id="PF00989">
    <property type="entry name" value="PAS"/>
    <property type="match status" value="1"/>
</dbReference>
<dbReference type="InterPro" id="IPR000014">
    <property type="entry name" value="PAS"/>
</dbReference>
<accession>A0A2T4UM65</accession>
<protein>
    <recommendedName>
        <fullName evidence="7">PAS domain S-box protein</fullName>
    </recommendedName>
</protein>
<dbReference type="InterPro" id="IPR029787">
    <property type="entry name" value="Nucleotide_cyclase"/>
</dbReference>
<dbReference type="Pfam" id="PF00990">
    <property type="entry name" value="GGDEF"/>
    <property type="match status" value="1"/>
</dbReference>
<dbReference type="InterPro" id="IPR013655">
    <property type="entry name" value="PAS_fold_3"/>
</dbReference>
<dbReference type="FunFam" id="3.30.70.270:FF:000001">
    <property type="entry name" value="Diguanylate cyclase domain protein"/>
    <property type="match status" value="1"/>
</dbReference>
<dbReference type="Gene3D" id="3.30.450.20">
    <property type="entry name" value="PAS domain"/>
    <property type="match status" value="4"/>
</dbReference>
<dbReference type="Gene3D" id="3.30.70.270">
    <property type="match status" value="1"/>
</dbReference>
<organism evidence="5 6">
    <name type="scientific">Paraconexibacter algicola</name>
    <dbReference type="NCBI Taxonomy" id="2133960"/>
    <lineage>
        <taxon>Bacteria</taxon>
        <taxon>Bacillati</taxon>
        <taxon>Actinomycetota</taxon>
        <taxon>Thermoleophilia</taxon>
        <taxon>Solirubrobacterales</taxon>
        <taxon>Paraconexibacteraceae</taxon>
        <taxon>Paraconexibacter</taxon>
    </lineage>
</organism>
<dbReference type="InterPro" id="IPR013767">
    <property type="entry name" value="PAS_fold"/>
</dbReference>
<dbReference type="CDD" id="cd00130">
    <property type="entry name" value="PAS"/>
    <property type="match status" value="2"/>
</dbReference>
<dbReference type="InterPro" id="IPR043128">
    <property type="entry name" value="Rev_trsase/Diguanyl_cyclase"/>
</dbReference>